<evidence type="ECO:0008006" key="3">
    <source>
        <dbReference type="Google" id="ProtNLM"/>
    </source>
</evidence>
<dbReference type="AlphaFoldDB" id="A0AAU7CM75"/>
<accession>A0AAU7CM75</accession>
<sequence>MDRLKLTLAGCGLAALLTASGCRNLRSEVPPGRPFASEGSQPSVGFSSDPHPNTGPGAGALPGGPGSPPGMPQDSASQFGTPAPGASDKYGAPTANAYGPPGTSTLAPPPEMGADPLAAPSATSPAAPTIPGTLGTDLPGSAPAPQ</sequence>
<feature type="compositionally biased region" description="Low complexity" evidence="1">
    <location>
        <begin position="116"/>
        <end position="131"/>
    </location>
</feature>
<proteinExistence type="predicted"/>
<organism evidence="2">
    <name type="scientific">Singulisphaera sp. Ch08</name>
    <dbReference type="NCBI Taxonomy" id="3120278"/>
    <lineage>
        <taxon>Bacteria</taxon>
        <taxon>Pseudomonadati</taxon>
        <taxon>Planctomycetota</taxon>
        <taxon>Planctomycetia</taxon>
        <taxon>Isosphaerales</taxon>
        <taxon>Isosphaeraceae</taxon>
        <taxon>Singulisphaera</taxon>
    </lineage>
</organism>
<evidence type="ECO:0000256" key="1">
    <source>
        <dbReference type="SAM" id="MobiDB-lite"/>
    </source>
</evidence>
<dbReference type="EMBL" id="CP155447">
    <property type="protein sequence ID" value="XBH06637.1"/>
    <property type="molecule type" value="Genomic_DNA"/>
</dbReference>
<reference evidence="2" key="1">
    <citation type="submission" date="2024-05" db="EMBL/GenBank/DDBJ databases">
        <title>Planctomycetes of the genus Singulisphaera possess chitinolytic capabilities.</title>
        <authorList>
            <person name="Ivanova A."/>
        </authorList>
    </citation>
    <scope>NUCLEOTIDE SEQUENCE</scope>
    <source>
        <strain evidence="2">Ch08T</strain>
    </source>
</reference>
<feature type="region of interest" description="Disordered" evidence="1">
    <location>
        <begin position="24"/>
        <end position="146"/>
    </location>
</feature>
<gene>
    <name evidence="2" type="ORF">V5E97_11530</name>
</gene>
<evidence type="ECO:0000313" key="2">
    <source>
        <dbReference type="EMBL" id="XBH06637.1"/>
    </source>
</evidence>
<dbReference type="RefSeq" id="WP_406699486.1">
    <property type="nucleotide sequence ID" value="NZ_CP155447.1"/>
</dbReference>
<name>A0AAU7CM75_9BACT</name>
<dbReference type="PROSITE" id="PS51257">
    <property type="entry name" value="PROKAR_LIPOPROTEIN"/>
    <property type="match status" value="1"/>
</dbReference>
<protein>
    <recommendedName>
        <fullName evidence="3">Lipoprotein</fullName>
    </recommendedName>
</protein>